<dbReference type="GO" id="GO:0005654">
    <property type="term" value="C:nucleoplasm"/>
    <property type="evidence" value="ECO:0007669"/>
    <property type="project" value="UniProtKB-SubCell"/>
</dbReference>
<comment type="caution">
    <text evidence="15">The sequence shown here is derived from an EMBL/GenBank/DDBJ whole genome shotgun (WGS) entry which is preliminary data.</text>
</comment>
<evidence type="ECO:0000256" key="12">
    <source>
        <dbReference type="PROSITE-ProRule" id="PRU00309"/>
    </source>
</evidence>
<evidence type="ECO:0000256" key="3">
    <source>
        <dbReference type="ARBA" id="ARBA00022723"/>
    </source>
</evidence>
<accession>A0A9Q0MWA5</accession>
<evidence type="ECO:0000313" key="15">
    <source>
        <dbReference type="EMBL" id="KAJ6639141.1"/>
    </source>
</evidence>
<dbReference type="Proteomes" id="UP001151699">
    <property type="component" value="Chromosome X"/>
</dbReference>
<feature type="compositionally biased region" description="Polar residues" evidence="13">
    <location>
        <begin position="153"/>
        <end position="164"/>
    </location>
</feature>
<dbReference type="Pfam" id="PF21787">
    <property type="entry name" value="TNP-like_RNaseH_N"/>
    <property type="match status" value="1"/>
</dbReference>
<feature type="domain" description="THAP-type" evidence="14">
    <location>
        <begin position="1"/>
        <end position="80"/>
    </location>
</feature>
<keyword evidence="5" id="KW-0862">Zinc</keyword>
<evidence type="ECO:0000256" key="9">
    <source>
        <dbReference type="ARBA" id="ARBA00023163"/>
    </source>
</evidence>
<dbReference type="PANTHER" id="PTHR46600:SF1">
    <property type="entry name" value="THAP DOMAIN-CONTAINING PROTEIN 1"/>
    <property type="match status" value="1"/>
</dbReference>
<dbReference type="InterPro" id="IPR048365">
    <property type="entry name" value="TNP-like_RNaseH_N"/>
</dbReference>
<evidence type="ECO:0000313" key="16">
    <source>
        <dbReference type="Proteomes" id="UP001151699"/>
    </source>
</evidence>
<keyword evidence="6" id="KW-0805">Transcription regulation</keyword>
<evidence type="ECO:0000256" key="5">
    <source>
        <dbReference type="ARBA" id="ARBA00022833"/>
    </source>
</evidence>
<evidence type="ECO:0000256" key="10">
    <source>
        <dbReference type="ARBA" id="ARBA00023242"/>
    </source>
</evidence>
<keyword evidence="11" id="KW-0131">Cell cycle</keyword>
<feature type="compositionally biased region" description="Low complexity" evidence="13">
    <location>
        <begin position="165"/>
        <end position="178"/>
    </location>
</feature>
<dbReference type="InterPro" id="IPR026516">
    <property type="entry name" value="THAP1/10"/>
</dbReference>
<dbReference type="Pfam" id="PF05485">
    <property type="entry name" value="THAP"/>
    <property type="match status" value="1"/>
</dbReference>
<feature type="region of interest" description="Disordered" evidence="13">
    <location>
        <begin position="141"/>
        <end position="178"/>
    </location>
</feature>
<evidence type="ECO:0000256" key="11">
    <source>
        <dbReference type="ARBA" id="ARBA00023306"/>
    </source>
</evidence>
<gene>
    <name evidence="15" type="primary">T_0</name>
    <name evidence="15" type="ORF">Bhyg_11881</name>
</gene>
<comment type="subcellular location">
    <subcellularLocation>
        <location evidence="1">Nucleus</location>
        <location evidence="1">Nucleoplasm</location>
    </subcellularLocation>
</comment>
<evidence type="ECO:0000256" key="13">
    <source>
        <dbReference type="SAM" id="MobiDB-lite"/>
    </source>
</evidence>
<dbReference type="InterPro" id="IPR038441">
    <property type="entry name" value="THAP_Znf_sf"/>
</dbReference>
<dbReference type="EMBL" id="WJQU01000003">
    <property type="protein sequence ID" value="KAJ6639141.1"/>
    <property type="molecule type" value="Genomic_DNA"/>
</dbReference>
<keyword evidence="10" id="KW-0539">Nucleus</keyword>
<dbReference type="InterPro" id="IPR006612">
    <property type="entry name" value="THAP_Znf"/>
</dbReference>
<dbReference type="PROSITE" id="PS50950">
    <property type="entry name" value="ZF_THAP"/>
    <property type="match status" value="1"/>
</dbReference>
<dbReference type="Pfam" id="PF21788">
    <property type="entry name" value="TNP-like_GBD"/>
    <property type="match status" value="1"/>
</dbReference>
<dbReference type="SUPFAM" id="SSF57716">
    <property type="entry name" value="Glucocorticoid receptor-like (DNA-binding domain)"/>
    <property type="match status" value="1"/>
</dbReference>
<dbReference type="AlphaFoldDB" id="A0A9Q0MWA5"/>
<reference evidence="15" key="1">
    <citation type="submission" date="2022-07" db="EMBL/GenBank/DDBJ databases">
        <authorList>
            <person name="Trinca V."/>
            <person name="Uliana J.V.C."/>
            <person name="Torres T.T."/>
            <person name="Ward R.J."/>
            <person name="Monesi N."/>
        </authorList>
    </citation>
    <scope>NUCLEOTIDE SEQUENCE</scope>
    <source>
        <strain evidence="15">HSMRA1968</strain>
        <tissue evidence="15">Whole embryos</tissue>
    </source>
</reference>
<keyword evidence="16" id="KW-1185">Reference proteome</keyword>
<organism evidence="15 16">
    <name type="scientific">Pseudolycoriella hygida</name>
    <dbReference type="NCBI Taxonomy" id="35572"/>
    <lineage>
        <taxon>Eukaryota</taxon>
        <taxon>Metazoa</taxon>
        <taxon>Ecdysozoa</taxon>
        <taxon>Arthropoda</taxon>
        <taxon>Hexapoda</taxon>
        <taxon>Insecta</taxon>
        <taxon>Pterygota</taxon>
        <taxon>Neoptera</taxon>
        <taxon>Endopterygota</taxon>
        <taxon>Diptera</taxon>
        <taxon>Nematocera</taxon>
        <taxon>Sciaroidea</taxon>
        <taxon>Sciaridae</taxon>
        <taxon>Pseudolycoriella</taxon>
    </lineage>
</organism>
<dbReference type="InterPro" id="IPR048366">
    <property type="entry name" value="TNP-like_GBD"/>
</dbReference>
<keyword evidence="3" id="KW-0479">Metal-binding</keyword>
<keyword evidence="9" id="KW-0804">Transcription</keyword>
<evidence type="ECO:0000256" key="7">
    <source>
        <dbReference type="ARBA" id="ARBA00023054"/>
    </source>
</evidence>
<evidence type="ECO:0000256" key="6">
    <source>
        <dbReference type="ARBA" id="ARBA00023015"/>
    </source>
</evidence>
<keyword evidence="7" id="KW-0175">Coiled coil</keyword>
<dbReference type="GO" id="GO:0043565">
    <property type="term" value="F:sequence-specific DNA binding"/>
    <property type="evidence" value="ECO:0007669"/>
    <property type="project" value="InterPro"/>
</dbReference>
<protein>
    <submittedName>
        <fullName evidence="15">Transposable element P transposase</fullName>
    </submittedName>
</protein>
<dbReference type="PANTHER" id="PTHR46600">
    <property type="entry name" value="THAP DOMAIN-CONTAINING"/>
    <property type="match status" value="1"/>
</dbReference>
<evidence type="ECO:0000256" key="1">
    <source>
        <dbReference type="ARBA" id="ARBA00004642"/>
    </source>
</evidence>
<comment type="similarity">
    <text evidence="2">Belongs to the THAP1 family.</text>
</comment>
<evidence type="ECO:0000256" key="8">
    <source>
        <dbReference type="ARBA" id="ARBA00023125"/>
    </source>
</evidence>
<dbReference type="OrthoDB" id="7764381at2759"/>
<keyword evidence="8 12" id="KW-0238">DNA-binding</keyword>
<evidence type="ECO:0000259" key="14">
    <source>
        <dbReference type="PROSITE" id="PS50950"/>
    </source>
</evidence>
<keyword evidence="4 12" id="KW-0863">Zinc-finger</keyword>
<dbReference type="GO" id="GO:0008270">
    <property type="term" value="F:zinc ion binding"/>
    <property type="evidence" value="ECO:0007669"/>
    <property type="project" value="UniProtKB-KW"/>
</dbReference>
<evidence type="ECO:0000256" key="2">
    <source>
        <dbReference type="ARBA" id="ARBA00006177"/>
    </source>
</evidence>
<dbReference type="SMART" id="SM00980">
    <property type="entry name" value="THAP"/>
    <property type="match status" value="1"/>
</dbReference>
<name>A0A9Q0MWA5_9DIPT</name>
<dbReference type="Gene3D" id="1.20.5.170">
    <property type="match status" value="1"/>
</dbReference>
<dbReference type="Gene3D" id="6.20.210.20">
    <property type="entry name" value="THAP domain"/>
    <property type="match status" value="1"/>
</dbReference>
<proteinExistence type="inferred from homology"/>
<evidence type="ECO:0000256" key="4">
    <source>
        <dbReference type="ARBA" id="ARBA00022771"/>
    </source>
</evidence>
<sequence>MVIECCVPYCRVKASAGFHNFPRNSERRRQWLKAIKVFYCENDELDSFRKVCKRHFLPSDFFVHANGLLRLKFDSVPSQHLPCFTWLEHSYVNRRIKDKPNMFKPAKQSKTLKSTKKKLPSKGMVVDFDEGTVCISLKNKQSVSHGNPPLSFSGETSSASLMGGTSNTSTNRTSSSTSLIGGVSSVNFNEEEASVSSSDQQTIRTLKVTILELKKELMMKDKMITSLNKTLRFKTRQIQQLRQKLKFTKPTKGNVMKCIEDTFAGNKQVVMFFEMQLKIVGKPKNANRFTSEQKIFCLALYKQSPKTYRNMLKRFFTLPSKRTLGRHSARLVFESGINSTFFEFLKVTSASLTEIDRNCVLVWDEMALKPHIDYNESTDMIDGFVEIIAARKPIFATHALVFMVRGISKKYKEPVAYFYTDGLKFFELAEMIKLVGVSVLNAGLNILGSVCDQAASNVTAVHSLINSNANTFGRAKSGRTRNNLQTKNLRHSILRRWSSSSSVYDLKRKKEQIASWDDVTEVFNSLKGKRKLLSKITEEHIKPVKLKMKVVTACQIFSESYAKTMLQCSKNEQLSNNCSGTAQALIFFNDLFDSLNGSCSSTNELKSAVSKGSVHFRFWEHSLEILSKMNFIDKDKGIASKRTKNIENWMSTIRGYRELSEKCLRLGMTDIALRY</sequence>